<feature type="domain" description="ATP-grasp" evidence="1">
    <location>
        <begin position="176"/>
        <end position="326"/>
    </location>
</feature>
<protein>
    <submittedName>
        <fullName evidence="2">DUF4343 domain-containing protein</fullName>
    </submittedName>
</protein>
<comment type="caution">
    <text evidence="2">The sequence shown here is derived from an EMBL/GenBank/DDBJ whole genome shotgun (WGS) entry which is preliminary data.</text>
</comment>
<proteinExistence type="predicted"/>
<sequence>MKRSGVSAGMRVLLLAVIEVRKQIILDCERQRLHWTRFYADGRNLQAVALAALFQRARFLLPCADEAATLGGCGHQRFTGTVMHWVIQQSIFKPGNYQLLVNALDTVGISYTPVAIPNGTFDMSPDVNPEGKVYVCGAIKLARIARDKGWVPGSLLNENFKFDIWLAQLGAGLLNHDIESGTLAEVRTCHLAKFFIRPSEDNKAFDGMVMDSEMIADWRRDPAKAHLQKIDVIVSPVKAIYREYRLFVVNRKVVTGSVYRIGGRAEISPDVEDDVLDYARGVIDTWTPAQSFVMDVCLTQEGLKVIEFNNINSSGFYAINVPKYVDAIQTYYG</sequence>
<evidence type="ECO:0000259" key="1">
    <source>
        <dbReference type="Pfam" id="PF18299"/>
    </source>
</evidence>
<dbReference type="InterPro" id="IPR041261">
    <property type="entry name" value="R2K_2"/>
</dbReference>
<reference evidence="2 3" key="1">
    <citation type="submission" date="2019-10" db="EMBL/GenBank/DDBJ databases">
        <title>Taxonomy of Antarctic Massilia spp.: description of Massilia rubra sp. nov., Massilia aquatica sp. nov., Massilia mucilaginosa sp. nov., Massilia frigida sp. nov. isolated from streams, lakes and regoliths.</title>
        <authorList>
            <person name="Holochova P."/>
            <person name="Sedlacek I."/>
            <person name="Kralova S."/>
            <person name="Maslanova I."/>
            <person name="Busse H.-J."/>
            <person name="Stankova E."/>
            <person name="Vrbovska V."/>
            <person name="Kovarovic V."/>
            <person name="Bartak M."/>
            <person name="Svec P."/>
            <person name="Pantucek R."/>
        </authorList>
    </citation>
    <scope>NUCLEOTIDE SEQUENCE [LARGE SCALE GENOMIC DNA]</scope>
    <source>
        <strain evidence="2 3">CCM 8695</strain>
    </source>
</reference>
<keyword evidence="3" id="KW-1185">Reference proteome</keyword>
<name>A0ABX0NHD5_9BURK</name>
<dbReference type="Pfam" id="PF18299">
    <property type="entry name" value="R2K_2"/>
    <property type="match status" value="1"/>
</dbReference>
<dbReference type="Proteomes" id="UP000621455">
    <property type="component" value="Unassembled WGS sequence"/>
</dbReference>
<evidence type="ECO:0000313" key="2">
    <source>
        <dbReference type="EMBL" id="NHZ83066.1"/>
    </source>
</evidence>
<dbReference type="EMBL" id="WHJG01000043">
    <property type="protein sequence ID" value="NHZ83066.1"/>
    <property type="molecule type" value="Genomic_DNA"/>
</dbReference>
<evidence type="ECO:0000313" key="3">
    <source>
        <dbReference type="Proteomes" id="UP000621455"/>
    </source>
</evidence>
<gene>
    <name evidence="2" type="ORF">F2P44_27870</name>
</gene>
<organism evidence="2 3">
    <name type="scientific">Massilia frigida</name>
    <dbReference type="NCBI Taxonomy" id="2609281"/>
    <lineage>
        <taxon>Bacteria</taxon>
        <taxon>Pseudomonadati</taxon>
        <taxon>Pseudomonadota</taxon>
        <taxon>Betaproteobacteria</taxon>
        <taxon>Burkholderiales</taxon>
        <taxon>Oxalobacteraceae</taxon>
        <taxon>Telluria group</taxon>
        <taxon>Massilia</taxon>
    </lineage>
</organism>
<accession>A0ABX0NHD5</accession>